<evidence type="ECO:0000313" key="1">
    <source>
        <dbReference type="EMBL" id="QIN82322.1"/>
    </source>
</evidence>
<reference evidence="1 2" key="1">
    <citation type="submission" date="2019-10" db="EMBL/GenBank/DDBJ databases">
        <title>Rubrobacter sp nov SCSIO 52090 isolated from a deep-sea sediment in the South China Sea.</title>
        <authorList>
            <person name="Chen R.W."/>
        </authorList>
    </citation>
    <scope>NUCLEOTIDE SEQUENCE [LARGE SCALE GENOMIC DNA]</scope>
    <source>
        <strain evidence="1 2">SCSIO 52909</strain>
    </source>
</reference>
<keyword evidence="2" id="KW-1185">Reference proteome</keyword>
<dbReference type="KEGG" id="rub:GBA63_06415"/>
<protein>
    <submittedName>
        <fullName evidence="1">YjzC family protein</fullName>
    </submittedName>
</protein>
<dbReference type="Proteomes" id="UP000501452">
    <property type="component" value="Chromosome"/>
</dbReference>
<sequence length="70" mass="7940">MASLDEILARYRSYGPTFRPGEKAPFSGTFVCDRGTMLPPIRVQLAKGEEFPEAENLGEHTRWRQTNIQA</sequence>
<dbReference type="Pfam" id="PF14168">
    <property type="entry name" value="YjzC"/>
    <property type="match status" value="1"/>
</dbReference>
<proteinExistence type="predicted"/>
<gene>
    <name evidence="1" type="ORF">GBA63_06415</name>
</gene>
<dbReference type="RefSeq" id="WP_166174543.1">
    <property type="nucleotide sequence ID" value="NZ_CP045119.1"/>
</dbReference>
<dbReference type="InterPro" id="IPR025549">
    <property type="entry name" value="YjzC"/>
</dbReference>
<name>A0A6G8Q796_9ACTN</name>
<dbReference type="AlphaFoldDB" id="A0A6G8Q796"/>
<accession>A0A6G8Q796</accession>
<organism evidence="1 2">
    <name type="scientific">Rubrobacter tropicus</name>
    <dbReference type="NCBI Taxonomy" id="2653851"/>
    <lineage>
        <taxon>Bacteria</taxon>
        <taxon>Bacillati</taxon>
        <taxon>Actinomycetota</taxon>
        <taxon>Rubrobacteria</taxon>
        <taxon>Rubrobacterales</taxon>
        <taxon>Rubrobacteraceae</taxon>
        <taxon>Rubrobacter</taxon>
    </lineage>
</organism>
<evidence type="ECO:0000313" key="2">
    <source>
        <dbReference type="Proteomes" id="UP000501452"/>
    </source>
</evidence>
<dbReference type="EMBL" id="CP045119">
    <property type="protein sequence ID" value="QIN82322.1"/>
    <property type="molecule type" value="Genomic_DNA"/>
</dbReference>